<name>A0A373FRY3_COMTE</name>
<dbReference type="EMBL" id="QURR01000004">
    <property type="protein sequence ID" value="RGE46139.1"/>
    <property type="molecule type" value="Genomic_DNA"/>
</dbReference>
<proteinExistence type="predicted"/>
<dbReference type="AlphaFoldDB" id="A0A373FRY3"/>
<organism evidence="1 2">
    <name type="scientific">Comamonas testosteroni</name>
    <name type="common">Pseudomonas testosteroni</name>
    <dbReference type="NCBI Taxonomy" id="285"/>
    <lineage>
        <taxon>Bacteria</taxon>
        <taxon>Pseudomonadati</taxon>
        <taxon>Pseudomonadota</taxon>
        <taxon>Betaproteobacteria</taxon>
        <taxon>Burkholderiales</taxon>
        <taxon>Comamonadaceae</taxon>
        <taxon>Comamonas</taxon>
    </lineage>
</organism>
<gene>
    <name evidence="1" type="ORF">DZC30_05055</name>
</gene>
<dbReference type="Proteomes" id="UP000261948">
    <property type="component" value="Unassembled WGS sequence"/>
</dbReference>
<reference evidence="1 2" key="1">
    <citation type="submission" date="2018-08" db="EMBL/GenBank/DDBJ databases">
        <title>Comamonas testosteroni strain SWCO2.</title>
        <authorList>
            <person name="Jiang N."/>
            <person name="Zhang X.Z."/>
        </authorList>
    </citation>
    <scope>NUCLEOTIDE SEQUENCE [LARGE SCALE GENOMIC DNA]</scope>
    <source>
        <strain evidence="1 2">SWCO2</strain>
    </source>
</reference>
<comment type="caution">
    <text evidence="1">The sequence shown here is derived from an EMBL/GenBank/DDBJ whole genome shotgun (WGS) entry which is preliminary data.</text>
</comment>
<keyword evidence="2" id="KW-1185">Reference proteome</keyword>
<evidence type="ECO:0000313" key="1">
    <source>
        <dbReference type="EMBL" id="RGE46139.1"/>
    </source>
</evidence>
<protein>
    <submittedName>
        <fullName evidence="1">Uncharacterized protein</fullName>
    </submittedName>
</protein>
<sequence length="65" mass="7119">MLLFRQKYMIESADSFQGFLILAPDGFFLLTKISGATRKLNAKLVRLQISTILPGSWSGSLATVG</sequence>
<evidence type="ECO:0000313" key="2">
    <source>
        <dbReference type="Proteomes" id="UP000261948"/>
    </source>
</evidence>
<accession>A0A373FRY3</accession>